<dbReference type="Gene3D" id="3.40.50.300">
    <property type="entry name" value="P-loop containing nucleotide triphosphate hydrolases"/>
    <property type="match status" value="1"/>
</dbReference>
<dbReference type="KEGG" id="rev:HUE57_11380"/>
<name>A0A6N0I0V5_9GAMM</name>
<dbReference type="EMBL" id="CP054491">
    <property type="protein sequence ID" value="QKQ28244.1"/>
    <property type="molecule type" value="Genomic_DNA"/>
</dbReference>
<sequence length="175" mass="19170">MRGHYPCSNDPIAHHRIGRTGRAGSKGVAFSLFSDKEHYKVEMLGHFIDRTIVGETLPPQSVLGNEPVAPEMATLQIDGGKKQKLRPGDILGALTGKQGIEGKQVGKIQIFDNWAYVAVSQKAVKRTKLVRKMKGRSFRVRRVKRNSSRSSMVESNCGSEPGWSSASSTLIGFCS</sequence>
<dbReference type="SUPFAM" id="SSF52540">
    <property type="entry name" value="P-loop containing nucleoside triphosphate hydrolases"/>
    <property type="match status" value="1"/>
</dbReference>
<evidence type="ECO:0000256" key="1">
    <source>
        <dbReference type="SAM" id="MobiDB-lite"/>
    </source>
</evidence>
<dbReference type="Pfam" id="PF03880">
    <property type="entry name" value="DbpA"/>
    <property type="match status" value="1"/>
</dbReference>
<evidence type="ECO:0000313" key="4">
    <source>
        <dbReference type="Proteomes" id="UP000509658"/>
    </source>
</evidence>
<feature type="region of interest" description="Disordered" evidence="1">
    <location>
        <begin position="142"/>
        <end position="168"/>
    </location>
</feature>
<keyword evidence="4" id="KW-1185">Reference proteome</keyword>
<feature type="compositionally biased region" description="Polar residues" evidence="1">
    <location>
        <begin position="154"/>
        <end position="168"/>
    </location>
</feature>
<dbReference type="AlphaFoldDB" id="A0A6N0I0V5"/>
<reference evidence="3 4" key="1">
    <citation type="submission" date="2020-05" db="EMBL/GenBank/DDBJ databases">
        <title>Horizontal transmission and recombination maintain forever young bacterial symbiont genomes.</title>
        <authorList>
            <person name="Russell S.L."/>
            <person name="Pepper-Tunick E."/>
            <person name="Svedberg J."/>
            <person name="Byrne A."/>
            <person name="Ruelas Castillo J."/>
            <person name="Vollmers C."/>
            <person name="Beinart R.A."/>
            <person name="Corbett-Detig R."/>
        </authorList>
    </citation>
    <scope>NUCLEOTIDE SEQUENCE [LARGE SCALE GENOMIC DNA]</scope>
    <source>
        <strain evidence="3">Santa_Monica_outfall</strain>
    </source>
</reference>
<accession>A0A6N0I0V5</accession>
<dbReference type="Proteomes" id="UP000509658">
    <property type="component" value="Chromosome"/>
</dbReference>
<gene>
    <name evidence="3" type="ORF">HUE57_11380</name>
</gene>
<feature type="domain" description="DEAD box helicase DbpA/CsdA RNA-binding" evidence="2">
    <location>
        <begin position="74"/>
        <end position="141"/>
    </location>
</feature>
<proteinExistence type="predicted"/>
<evidence type="ECO:0000313" key="3">
    <source>
        <dbReference type="EMBL" id="QKQ28244.1"/>
    </source>
</evidence>
<dbReference type="InterPro" id="IPR012677">
    <property type="entry name" value="Nucleotide-bd_a/b_plait_sf"/>
</dbReference>
<organism evidence="3 4">
    <name type="scientific">Candidatus Reidiella endopervernicosa</name>
    <dbReference type="NCBI Taxonomy" id="2738883"/>
    <lineage>
        <taxon>Bacteria</taxon>
        <taxon>Pseudomonadati</taxon>
        <taxon>Pseudomonadota</taxon>
        <taxon>Gammaproteobacteria</taxon>
        <taxon>Candidatus Reidiella</taxon>
    </lineage>
</organism>
<dbReference type="Gene3D" id="3.30.70.330">
    <property type="match status" value="1"/>
</dbReference>
<protein>
    <submittedName>
        <fullName evidence="3">DbpA RNA binding domain-containing protein</fullName>
    </submittedName>
</protein>
<dbReference type="InterPro" id="IPR005580">
    <property type="entry name" value="DbpA/CsdA_RNA-bd_dom"/>
</dbReference>
<dbReference type="InterPro" id="IPR027417">
    <property type="entry name" value="P-loop_NTPase"/>
</dbReference>
<evidence type="ECO:0000259" key="2">
    <source>
        <dbReference type="Pfam" id="PF03880"/>
    </source>
</evidence>